<proteinExistence type="predicted"/>
<evidence type="ECO:0000313" key="1">
    <source>
        <dbReference type="EMBL" id="QDP81669.1"/>
    </source>
</evidence>
<dbReference type="Gene3D" id="3.40.30.10">
    <property type="entry name" value="Glutaredoxin"/>
    <property type="match status" value="1"/>
</dbReference>
<protein>
    <submittedName>
        <fullName evidence="1">Sucrase ferredoxin</fullName>
    </submittedName>
</protein>
<dbReference type="Pfam" id="PF06999">
    <property type="entry name" value="Suc_Fer-like"/>
    <property type="match status" value="1"/>
</dbReference>
<dbReference type="PANTHER" id="PTHR31902:SF22">
    <property type="entry name" value="SLL1203 PROTEIN"/>
    <property type="match status" value="1"/>
</dbReference>
<name>A0A516NRY5_9NOCA</name>
<dbReference type="InterPro" id="IPR009737">
    <property type="entry name" value="Aim32/Apd1-like"/>
</dbReference>
<dbReference type="AlphaFoldDB" id="A0A516NRY5"/>
<evidence type="ECO:0000313" key="2">
    <source>
        <dbReference type="Proteomes" id="UP000317039"/>
    </source>
</evidence>
<dbReference type="PANTHER" id="PTHR31902">
    <property type="entry name" value="ACTIN PATCHES DISTAL PROTEIN 1"/>
    <property type="match status" value="1"/>
</dbReference>
<dbReference type="GeneID" id="80335827"/>
<dbReference type="Proteomes" id="UP000317039">
    <property type="component" value="Chromosome"/>
</dbReference>
<accession>A0A516NRY5</accession>
<dbReference type="EMBL" id="CP041695">
    <property type="protein sequence ID" value="QDP81669.1"/>
    <property type="molecule type" value="Genomic_DNA"/>
</dbReference>
<dbReference type="InterPro" id="IPR036249">
    <property type="entry name" value="Thioredoxin-like_sf"/>
</dbReference>
<dbReference type="KEGG" id="nod:FOH10_26045"/>
<sequence length="349" mass="36685">MTAFAGLPCTTAAWEVPLPGSATHITGWLCVEQPGAWGRDVIGDEVLGSDITAELAARTKAARVRPTLIRRPGRHEFTGVRTVLLVSSHPERPWCERFEITDLKQLLDFDPHLLNGPPPGIGAPVADPPVLVCAHGKRDQCCARLGRPIAARLAAEYPGRVWECSHTGGHRFAPAVVLLPSGLTYGRLTADTALETLAAADRNTLSLTGFRGRSGHTPVEQVAEITVREHLRDIGDDTAVALNALTVTAASATWGPAEAADQASLAEADTSAGSAEVPASIAPAAARLGDGTAPADPATFAGAAQVTHRDGRRWLVTVHASAYAPRQASCGAAPKPVKALRATRLHRLE</sequence>
<organism evidence="1 2">
    <name type="scientific">Nocardia otitidiscaviarum</name>
    <dbReference type="NCBI Taxonomy" id="1823"/>
    <lineage>
        <taxon>Bacteria</taxon>
        <taxon>Bacillati</taxon>
        <taxon>Actinomycetota</taxon>
        <taxon>Actinomycetes</taxon>
        <taxon>Mycobacteriales</taxon>
        <taxon>Nocardiaceae</taxon>
        <taxon>Nocardia</taxon>
    </lineage>
</organism>
<dbReference type="CDD" id="cd03062">
    <property type="entry name" value="TRX_Fd_Sucrase"/>
    <property type="match status" value="1"/>
</dbReference>
<gene>
    <name evidence="1" type="ORF">FOH10_26045</name>
</gene>
<reference evidence="1 2" key="1">
    <citation type="submission" date="2019-07" db="EMBL/GenBank/DDBJ databases">
        <title>Complete Genome Sequence and Methylome Analysis of Nocardia otitidis-caviarum NEB252.</title>
        <authorList>
            <person name="Fomenkov A."/>
            <person name="Anton B.P."/>
            <person name="Vincze T."/>
            <person name="Roberts R.J."/>
        </authorList>
    </citation>
    <scope>NUCLEOTIDE SEQUENCE [LARGE SCALE GENOMIC DNA]</scope>
    <source>
        <strain evidence="1 2">NEB252</strain>
    </source>
</reference>
<dbReference type="RefSeq" id="WP_143982699.1">
    <property type="nucleotide sequence ID" value="NZ_CP041695.1"/>
</dbReference>
<dbReference type="SUPFAM" id="SSF52833">
    <property type="entry name" value="Thioredoxin-like"/>
    <property type="match status" value="1"/>
</dbReference>